<dbReference type="InterPro" id="IPR011021">
    <property type="entry name" value="Arrestin-like_N"/>
</dbReference>
<dbReference type="EMBL" id="JANBTW010000068">
    <property type="protein sequence ID" value="KAJ2673443.1"/>
    <property type="molecule type" value="Genomic_DNA"/>
</dbReference>
<feature type="compositionally biased region" description="Polar residues" evidence="1">
    <location>
        <begin position="375"/>
        <end position="418"/>
    </location>
</feature>
<dbReference type="InterPro" id="IPR050357">
    <property type="entry name" value="Arrestin_domain-protein"/>
</dbReference>
<accession>A0A9W8G620</accession>
<gene>
    <name evidence="3" type="ORF">GGI25_004705</name>
</gene>
<feature type="region of interest" description="Disordered" evidence="1">
    <location>
        <begin position="487"/>
        <end position="508"/>
    </location>
</feature>
<organism evidence="3 4">
    <name type="scientific">Coemansia spiralis</name>
    <dbReference type="NCBI Taxonomy" id="417178"/>
    <lineage>
        <taxon>Eukaryota</taxon>
        <taxon>Fungi</taxon>
        <taxon>Fungi incertae sedis</taxon>
        <taxon>Zoopagomycota</taxon>
        <taxon>Kickxellomycotina</taxon>
        <taxon>Kickxellomycetes</taxon>
        <taxon>Kickxellales</taxon>
        <taxon>Kickxellaceae</taxon>
        <taxon>Coemansia</taxon>
    </lineage>
</organism>
<dbReference type="Gene3D" id="2.60.40.640">
    <property type="match status" value="1"/>
</dbReference>
<feature type="compositionally biased region" description="Polar residues" evidence="1">
    <location>
        <begin position="433"/>
        <end position="448"/>
    </location>
</feature>
<reference evidence="3" key="1">
    <citation type="submission" date="2022-07" db="EMBL/GenBank/DDBJ databases">
        <title>Phylogenomic reconstructions and comparative analyses of Kickxellomycotina fungi.</title>
        <authorList>
            <person name="Reynolds N.K."/>
            <person name="Stajich J.E."/>
            <person name="Barry K."/>
            <person name="Grigoriev I.V."/>
            <person name="Crous P."/>
            <person name="Smith M.E."/>
        </authorList>
    </citation>
    <scope>NUCLEOTIDE SEQUENCE</scope>
    <source>
        <strain evidence="3">NRRL 3115</strain>
    </source>
</reference>
<proteinExistence type="predicted"/>
<evidence type="ECO:0000313" key="3">
    <source>
        <dbReference type="EMBL" id="KAJ2673443.1"/>
    </source>
</evidence>
<dbReference type="AlphaFoldDB" id="A0A9W8G620"/>
<dbReference type="InterPro" id="IPR014752">
    <property type="entry name" value="Arrestin-like_C"/>
</dbReference>
<evidence type="ECO:0000313" key="4">
    <source>
        <dbReference type="Proteomes" id="UP001151518"/>
    </source>
</evidence>
<feature type="region of interest" description="Disordered" evidence="1">
    <location>
        <begin position="433"/>
        <end position="460"/>
    </location>
</feature>
<feature type="region of interest" description="Disordered" evidence="1">
    <location>
        <begin position="314"/>
        <end position="346"/>
    </location>
</feature>
<dbReference type="PANTHER" id="PTHR11188">
    <property type="entry name" value="ARRESTIN DOMAIN CONTAINING PROTEIN"/>
    <property type="match status" value="1"/>
</dbReference>
<protein>
    <recommendedName>
        <fullName evidence="2">Arrestin-like N-terminal domain-containing protein</fullName>
    </recommendedName>
</protein>
<feature type="compositionally biased region" description="Low complexity" evidence="1">
    <location>
        <begin position="314"/>
        <end position="323"/>
    </location>
</feature>
<dbReference type="GO" id="GO:0015031">
    <property type="term" value="P:protein transport"/>
    <property type="evidence" value="ECO:0007669"/>
    <property type="project" value="TreeGrafter"/>
</dbReference>
<evidence type="ECO:0000259" key="2">
    <source>
        <dbReference type="Pfam" id="PF00339"/>
    </source>
</evidence>
<feature type="region of interest" description="Disordered" evidence="1">
    <location>
        <begin position="358"/>
        <end position="418"/>
    </location>
</feature>
<comment type="caution">
    <text evidence="3">The sequence shown here is derived from an EMBL/GenBank/DDBJ whole genome shotgun (WGS) entry which is preliminary data.</text>
</comment>
<dbReference type="Pfam" id="PF00339">
    <property type="entry name" value="Arrestin_N"/>
    <property type="match status" value="1"/>
</dbReference>
<feature type="domain" description="Arrestin-like N-terminal" evidence="2">
    <location>
        <begin position="19"/>
        <end position="142"/>
    </location>
</feature>
<feature type="compositionally biased region" description="Polar residues" evidence="1">
    <location>
        <begin position="487"/>
        <end position="496"/>
    </location>
</feature>
<evidence type="ECO:0000256" key="1">
    <source>
        <dbReference type="SAM" id="MobiDB-lite"/>
    </source>
</evidence>
<dbReference type="InterPro" id="IPR014756">
    <property type="entry name" value="Ig_E-set"/>
</dbReference>
<sequence>MTEPLVFEICFPSHITRAPTCRPGETIAGVVVLKLNSPMVASHLLLRFCGVERVRRTPVTARTEMTEKRQQLTMMSQKMVMDKEFFHRELLLWGEPRVGSTRIISCDRAHRFHFSFTMPYVNMPTPRQTPDIEISYSLEASLFTEAFDQQRGEKILKDVHKTAAKCFQFEPVVRPLATYELSAPLESVVSMKDAAPAPGEPRLLLPFQSASSKVYMNLHVFNSTPAYLPGETVELLILAPAGKRINSATFQLRENVRCRKSSAPIIDESDVPILWRYSVDLGAPQELVFNKLTKNSLTQDVGMVGRFLFTSNSSSASVQSDNNGPRRVGSLDANEGKGGSNSGRAGEEGLAITEYHKQEARQQQPLSPLAESQEIPANSSSDTLDAQGTTPLLNNTKLSISSPTAPQATGNLVRNRTGSLGNTLQQQHLYPQCFSPTQPAASPTTRMQRPQPDILGGCSVTSPFQQSITASSTISVASPLTASASNYTGASTNRLSRNMADNDDSISDRSSISDTLSIRYQPTKSSFSRTASTTYNALVPSKLGLSVTPVALGGLLAKGSYRFAKIQFTLPPMGDISPISSVFLDYEYTVDISMTLGGSFGTTKRAHGKLPLKIVTCRKAVAAAHTGQRANSSSSQALTDPDSLRDSLSCLDLSLVHSEEAAAHENGSPATTLTEFQFDRKSDVKLDESGNYPCLLSFIQNGERIPAPELEFINIGSNKM</sequence>
<dbReference type="SUPFAM" id="SSF81296">
    <property type="entry name" value="E set domains"/>
    <property type="match status" value="1"/>
</dbReference>
<dbReference type="Proteomes" id="UP001151518">
    <property type="component" value="Unassembled WGS sequence"/>
</dbReference>
<dbReference type="GO" id="GO:0005737">
    <property type="term" value="C:cytoplasm"/>
    <property type="evidence" value="ECO:0007669"/>
    <property type="project" value="TreeGrafter"/>
</dbReference>
<dbReference type="PANTHER" id="PTHR11188:SF17">
    <property type="entry name" value="FI21816P1"/>
    <property type="match status" value="1"/>
</dbReference>
<dbReference type="OrthoDB" id="5561254at2759"/>
<name>A0A9W8G620_9FUNG</name>